<evidence type="ECO:0000313" key="2">
    <source>
        <dbReference type="Proteomes" id="UP001149822"/>
    </source>
</evidence>
<gene>
    <name evidence="1" type="ORF">OU682_15135</name>
</gene>
<dbReference type="EMBL" id="JAPTYD010000025">
    <property type="protein sequence ID" value="MCZ0962953.1"/>
    <property type="molecule type" value="Genomic_DNA"/>
</dbReference>
<protein>
    <submittedName>
        <fullName evidence="1">Uncharacterized protein</fullName>
    </submittedName>
</protein>
<organism evidence="1 2">
    <name type="scientific">Paracoccus benzoatiresistens</name>
    <dbReference type="NCBI Taxonomy" id="2997341"/>
    <lineage>
        <taxon>Bacteria</taxon>
        <taxon>Pseudomonadati</taxon>
        <taxon>Pseudomonadota</taxon>
        <taxon>Alphaproteobacteria</taxon>
        <taxon>Rhodobacterales</taxon>
        <taxon>Paracoccaceae</taxon>
        <taxon>Paracoccus</taxon>
    </lineage>
</organism>
<dbReference type="Proteomes" id="UP001149822">
    <property type="component" value="Unassembled WGS sequence"/>
</dbReference>
<keyword evidence="2" id="KW-1185">Reference proteome</keyword>
<evidence type="ECO:0000313" key="1">
    <source>
        <dbReference type="EMBL" id="MCZ0962953.1"/>
    </source>
</evidence>
<reference evidence="1" key="1">
    <citation type="submission" date="2022-12" db="EMBL/GenBank/DDBJ databases">
        <title>Paracoccus sp. EF6 isolated from a lake water.</title>
        <authorList>
            <person name="Liu H."/>
        </authorList>
    </citation>
    <scope>NUCLEOTIDE SEQUENCE</scope>
    <source>
        <strain evidence="1">EF6</strain>
    </source>
</reference>
<sequence>MDSIFILPDPEVEKLLADNGIDLVRELQKKRLKVEGTFIEVEGTFRADPTKSGEKDLVLVILASAAAFVAVSQGIVQIINALAASKGAETIEVTTSLQLDADGKPIKGDDGQPLYNTWSRREAAAPVPRDHTSGVEWELMGLKVKLSSGSKAPASNTPP</sequence>
<name>A0ABT4J798_9RHOB</name>
<accession>A0ABT4J798</accession>
<proteinExistence type="predicted"/>
<dbReference type="RefSeq" id="WP_268943001.1">
    <property type="nucleotide sequence ID" value="NZ_JAPTYD010000025.1"/>
</dbReference>
<comment type="caution">
    <text evidence="1">The sequence shown here is derived from an EMBL/GenBank/DDBJ whole genome shotgun (WGS) entry which is preliminary data.</text>
</comment>